<reference evidence="1 2" key="1">
    <citation type="submission" date="2017-05" db="EMBL/GenBank/DDBJ databases">
        <title>Genome sequence of Candidatus Fukatsuia symbiotica and Candidatus Hamiltonella defensa from Acyrthosiphon pisum strain 5D.</title>
        <authorList>
            <person name="Patel V.A."/>
            <person name="Chevignon G."/>
            <person name="Russell J.A."/>
            <person name="Oliver K.M."/>
        </authorList>
    </citation>
    <scope>NUCLEOTIDE SEQUENCE [LARGE SCALE GENOMIC DNA]</scope>
    <source>
        <strain evidence="1 2">5D</strain>
    </source>
</reference>
<proteinExistence type="predicted"/>
<dbReference type="RefSeq" id="WP_119797611.1">
    <property type="nucleotide sequence ID" value="NZ_CP021659.1"/>
</dbReference>
<accession>A0A2U8IA83</accession>
<dbReference type="AlphaFoldDB" id="A0A2U8IA83"/>
<organism evidence="1 2">
    <name type="scientific">Candidatus Fukatsuia symbiotica</name>
    <dbReference type="NCBI Taxonomy" id="1878942"/>
    <lineage>
        <taxon>Bacteria</taxon>
        <taxon>Pseudomonadati</taxon>
        <taxon>Pseudomonadota</taxon>
        <taxon>Gammaproteobacteria</taxon>
        <taxon>Enterobacterales</taxon>
        <taxon>Yersiniaceae</taxon>
        <taxon>Candidatus Fukatsuia</taxon>
    </lineage>
</organism>
<protein>
    <submittedName>
        <fullName evidence="1">Uncharacterized protein</fullName>
    </submittedName>
</protein>
<name>A0A2U8IA83_9GAMM</name>
<dbReference type="Proteomes" id="UP000261875">
    <property type="component" value="Chromosome"/>
</dbReference>
<evidence type="ECO:0000313" key="2">
    <source>
        <dbReference type="Proteomes" id="UP000261875"/>
    </source>
</evidence>
<dbReference type="OrthoDB" id="6476127at2"/>
<keyword evidence="2" id="KW-1185">Reference proteome</keyword>
<evidence type="ECO:0000313" key="1">
    <source>
        <dbReference type="EMBL" id="AWK15024.1"/>
    </source>
</evidence>
<sequence length="375" mass="42459">MKTSISMSELPLLRDNESTAMNKLNGCFSGSNKFLLSINNGNNEFHSLNFSTKELHGSVDEALNSLRKKGMIRENAHNLVKYKLKKYKESHRLAVVECCSSSPCLRIFSSIRGHFGNEKKLEETIDLDNCAGTSHPMIDDSGSKGFSNINIEDNYFSTADTDKLLKKKIYPDIDIWGLPHDSTHRFYSSILESYTKNMLLEEVNRYGRPVKRLKFVAWLAEKIFRIHGVGQTNSASCAKSVADTINTTILHRAIPEIKGNDVILFVTEETNIKCYDSIAQLSARLAKNKKNMNGILVIPRKIGCWRSLFCPTPEHRCNVVVTNNEVHLIDVQKKKYYKVDISSDHKSLKRTLKKFIGSVGAGKLELYDVGFRDQK</sequence>
<dbReference type="EMBL" id="CP021659">
    <property type="protein sequence ID" value="AWK15024.1"/>
    <property type="molecule type" value="Genomic_DNA"/>
</dbReference>
<gene>
    <name evidence="1" type="ORF">CCS41_11990</name>
</gene>
<dbReference type="KEGG" id="fsm:CCS41_11990"/>